<organism evidence="6">
    <name type="scientific">Neobodo designis</name>
    <name type="common">Flagellated protozoan</name>
    <name type="synonym">Bodo designis</name>
    <dbReference type="NCBI Taxonomy" id="312471"/>
    <lineage>
        <taxon>Eukaryota</taxon>
        <taxon>Discoba</taxon>
        <taxon>Euglenozoa</taxon>
        <taxon>Kinetoplastea</taxon>
        <taxon>Metakinetoplastina</taxon>
        <taxon>Neobodonida</taxon>
        <taxon>Neobodo</taxon>
    </lineage>
</organism>
<keyword evidence="1 2" id="KW-0728">SH3 domain</keyword>
<evidence type="ECO:0000256" key="1">
    <source>
        <dbReference type="ARBA" id="ARBA00022443"/>
    </source>
</evidence>
<dbReference type="SUPFAM" id="SSF50044">
    <property type="entry name" value="SH3-domain"/>
    <property type="match status" value="1"/>
</dbReference>
<dbReference type="EMBL" id="HBGF01027489">
    <property type="protein sequence ID" value="CAD9122704.1"/>
    <property type="molecule type" value="Transcribed_RNA"/>
</dbReference>
<dbReference type="InterPro" id="IPR001452">
    <property type="entry name" value="SH3_domain"/>
</dbReference>
<sequence length="227" mass="25008">MQYYTVQYRFDAEDQGELSVLVGDVVRAAAGSRPEEGWLPVELASNPRRKGVVPHSYLKETADPRERTEAQSQREASPPGPGPSYTNAALAHGKDSLRGTAEDSRQPAATGGLKPSSKVNPAQLVEGFMRNEVFFKQLMKQREESMAKIESALNEAASDLAVCRDKNGQLTRKLKELDTAMNKERSKWRERVEEERLLLAQKAAGGPVATVTTTTTTVSASRNRFSE</sequence>
<dbReference type="PROSITE" id="PS50002">
    <property type="entry name" value="SH3"/>
    <property type="match status" value="1"/>
</dbReference>
<feature type="compositionally biased region" description="Low complexity" evidence="4">
    <location>
        <begin position="208"/>
        <end position="221"/>
    </location>
</feature>
<accession>A0A7S1Q6U7</accession>
<dbReference type="InterPro" id="IPR036028">
    <property type="entry name" value="SH3-like_dom_sf"/>
</dbReference>
<proteinExistence type="predicted"/>
<reference evidence="6" key="1">
    <citation type="submission" date="2021-01" db="EMBL/GenBank/DDBJ databases">
        <authorList>
            <person name="Corre E."/>
            <person name="Pelletier E."/>
            <person name="Niang G."/>
            <person name="Scheremetjew M."/>
            <person name="Finn R."/>
            <person name="Kale V."/>
            <person name="Holt S."/>
            <person name="Cochrane G."/>
            <person name="Meng A."/>
            <person name="Brown T."/>
            <person name="Cohen L."/>
        </authorList>
    </citation>
    <scope>NUCLEOTIDE SEQUENCE</scope>
    <source>
        <strain evidence="6">CCAP 1951/1</strain>
    </source>
</reference>
<evidence type="ECO:0000256" key="4">
    <source>
        <dbReference type="SAM" id="MobiDB-lite"/>
    </source>
</evidence>
<name>A0A7S1Q6U7_NEODS</name>
<feature type="coiled-coil region" evidence="3">
    <location>
        <begin position="135"/>
        <end position="187"/>
    </location>
</feature>
<feature type="compositionally biased region" description="Basic and acidic residues" evidence="4">
    <location>
        <begin position="92"/>
        <end position="105"/>
    </location>
</feature>
<feature type="compositionally biased region" description="Basic and acidic residues" evidence="4">
    <location>
        <begin position="57"/>
        <end position="69"/>
    </location>
</feature>
<dbReference type="Gene3D" id="2.30.30.40">
    <property type="entry name" value="SH3 Domains"/>
    <property type="match status" value="1"/>
</dbReference>
<protein>
    <recommendedName>
        <fullName evidence="5">SH3 domain-containing protein</fullName>
    </recommendedName>
</protein>
<dbReference type="SMART" id="SM00326">
    <property type="entry name" value="SH3"/>
    <property type="match status" value="1"/>
</dbReference>
<evidence type="ECO:0000259" key="5">
    <source>
        <dbReference type="PROSITE" id="PS50002"/>
    </source>
</evidence>
<dbReference type="AlphaFoldDB" id="A0A7S1Q6U7"/>
<evidence type="ECO:0000256" key="2">
    <source>
        <dbReference type="PROSITE-ProRule" id="PRU00192"/>
    </source>
</evidence>
<feature type="region of interest" description="Disordered" evidence="4">
    <location>
        <begin position="50"/>
        <end position="119"/>
    </location>
</feature>
<feature type="region of interest" description="Disordered" evidence="4">
    <location>
        <begin position="203"/>
        <end position="227"/>
    </location>
</feature>
<evidence type="ECO:0000313" key="6">
    <source>
        <dbReference type="EMBL" id="CAD9122704.1"/>
    </source>
</evidence>
<feature type="domain" description="SH3" evidence="5">
    <location>
        <begin position="1"/>
        <end position="63"/>
    </location>
</feature>
<evidence type="ECO:0000256" key="3">
    <source>
        <dbReference type="SAM" id="Coils"/>
    </source>
</evidence>
<dbReference type="Pfam" id="PF14604">
    <property type="entry name" value="SH3_9"/>
    <property type="match status" value="1"/>
</dbReference>
<gene>
    <name evidence="6" type="ORF">NDES1114_LOCUS18223</name>
</gene>
<keyword evidence="3" id="KW-0175">Coiled coil</keyword>